<organism evidence="2">
    <name type="scientific">marine metagenome</name>
    <dbReference type="NCBI Taxonomy" id="408172"/>
    <lineage>
        <taxon>unclassified sequences</taxon>
        <taxon>metagenomes</taxon>
        <taxon>ecological metagenomes</taxon>
    </lineage>
</organism>
<dbReference type="Gene3D" id="2.60.40.10">
    <property type="entry name" value="Immunoglobulins"/>
    <property type="match status" value="1"/>
</dbReference>
<dbReference type="Pfam" id="PF16403">
    <property type="entry name" value="Bact_surface_Ig-like"/>
    <property type="match status" value="1"/>
</dbReference>
<proteinExistence type="predicted"/>
<gene>
    <name evidence="2" type="ORF">METZ01_LOCUS335729</name>
</gene>
<accession>A0A382QDB8</accession>
<evidence type="ECO:0000259" key="1">
    <source>
        <dbReference type="Pfam" id="PF16403"/>
    </source>
</evidence>
<dbReference type="EMBL" id="UINC01113337">
    <property type="protein sequence ID" value="SVC82875.1"/>
    <property type="molecule type" value="Genomic_DNA"/>
</dbReference>
<dbReference type="InterPro" id="IPR032179">
    <property type="entry name" value="Cry22Aa_Ig-like"/>
</dbReference>
<name>A0A382QDB8_9ZZZZ</name>
<sequence>MTSLTRRTLAVASFCLLLSGPKILAQVAEEVTAENFGDAVIYSNSSATVYGVVTINDQPAEAGDVVGFFVGTELRFKGTVVINAGAAYITGLVNMAGGDEAITFKVYDDSAKMVYPVPSISLTVAPASTTGPSPFFEVKAAGTLPADTTAPVITLTGSASVSHELGATYTDAGASATDSRDGTVTVTTSGTVDGNTAGVYTLTYSASDAAGNAATAV</sequence>
<feature type="domain" description="Pesticidal crystal protein Cry22Aa Ig-like" evidence="1">
    <location>
        <begin position="153"/>
        <end position="216"/>
    </location>
</feature>
<feature type="non-terminal residue" evidence="2">
    <location>
        <position position="217"/>
    </location>
</feature>
<protein>
    <recommendedName>
        <fullName evidence="1">Pesticidal crystal protein Cry22Aa Ig-like domain-containing protein</fullName>
    </recommendedName>
</protein>
<evidence type="ECO:0000313" key="2">
    <source>
        <dbReference type="EMBL" id="SVC82875.1"/>
    </source>
</evidence>
<reference evidence="2" key="1">
    <citation type="submission" date="2018-05" db="EMBL/GenBank/DDBJ databases">
        <authorList>
            <person name="Lanie J.A."/>
            <person name="Ng W.-L."/>
            <person name="Kazmierczak K.M."/>
            <person name="Andrzejewski T.M."/>
            <person name="Davidsen T.M."/>
            <person name="Wayne K.J."/>
            <person name="Tettelin H."/>
            <person name="Glass J.I."/>
            <person name="Rusch D."/>
            <person name="Podicherti R."/>
            <person name="Tsui H.-C.T."/>
            <person name="Winkler M.E."/>
        </authorList>
    </citation>
    <scope>NUCLEOTIDE SEQUENCE</scope>
</reference>
<dbReference type="AlphaFoldDB" id="A0A382QDB8"/>
<dbReference type="InterPro" id="IPR013783">
    <property type="entry name" value="Ig-like_fold"/>
</dbReference>